<gene>
    <name evidence="1" type="ORF">C1645_871869</name>
</gene>
<proteinExistence type="predicted"/>
<comment type="caution">
    <text evidence="1">The sequence shown here is derived from an EMBL/GenBank/DDBJ whole genome shotgun (WGS) entry which is preliminary data.</text>
</comment>
<sequence>MQSLCALCDELKIEIFKFIEIPISLALTNRKWYTISQDSQARAKWLLHKYGKAHALFHAVRLGNNFITIDTVQALFAGNAIISRYFVQRLLMHFGLYDERLIELRIEHLQNVNHDRTRDFRGRSWASDLPYLVFEKLINEGYKRLNDKNLPIRGNDMELFHFLSAGPLVIEHAPLRLLQNLDKIKDLILNQKFIPFPPRKKLIYEDTVEYIQLTQTRAHENYPPRDGHENSRQLNVIARAILIHPNLVNMWKKIGYHEICDNLNELVMQGALLILFPPTPPTNWVCPDFKIVSKRLEQLILLGFQLSDTVMEVAFNLFEHRLLKFGDILMKSFEMIHKESKSAIACSCLIQTIKSERNHNKFDLLEFLIGWIDKPEEALYNALEYYNVGFKFDVNSIKTTEKIRSLSVQSNVYYWILKKFGPNSKVTQKCFDDIIESRIWIDLKLQETPEREIPEHLTSLAFNSICSIYLEFCNERIPFKTDYLSYLQLANNEEIIRPLFKTSLPIVFGLQLINELPYEINYEYNRPEINDIQNNNKRKFNEMIDQPDWNKRGEWIKSLEQIPLNNSDVVSENFINIFKEFWESIKSSQISEIDDEINSKRVKKKKF</sequence>
<dbReference type="OrthoDB" id="270318at2759"/>
<evidence type="ECO:0000313" key="2">
    <source>
        <dbReference type="Proteomes" id="UP000265703"/>
    </source>
</evidence>
<protein>
    <submittedName>
        <fullName evidence="1">Uncharacterized protein</fullName>
    </submittedName>
</protein>
<keyword evidence="2" id="KW-1185">Reference proteome</keyword>
<dbReference type="STRING" id="658196.A0A397TEX8"/>
<evidence type="ECO:0000313" key="1">
    <source>
        <dbReference type="EMBL" id="RIA96688.1"/>
    </source>
</evidence>
<name>A0A397TEX8_9GLOM</name>
<accession>A0A397TEX8</accession>
<reference evidence="1 2" key="1">
    <citation type="submission" date="2018-06" db="EMBL/GenBank/DDBJ databases">
        <title>Comparative genomics reveals the genomic features of Rhizophagus irregularis, R. cerebriforme, R. diaphanum and Gigaspora rosea, and their symbiotic lifestyle signature.</title>
        <authorList>
            <person name="Morin E."/>
            <person name="San Clemente H."/>
            <person name="Chen E.C.H."/>
            <person name="De La Providencia I."/>
            <person name="Hainaut M."/>
            <person name="Kuo A."/>
            <person name="Kohler A."/>
            <person name="Murat C."/>
            <person name="Tang N."/>
            <person name="Roy S."/>
            <person name="Loubradou J."/>
            <person name="Henrissat B."/>
            <person name="Grigoriev I.V."/>
            <person name="Corradi N."/>
            <person name="Roux C."/>
            <person name="Martin F.M."/>
        </authorList>
    </citation>
    <scope>NUCLEOTIDE SEQUENCE [LARGE SCALE GENOMIC DNA]</scope>
    <source>
        <strain evidence="1 2">DAOM 227022</strain>
    </source>
</reference>
<dbReference type="AlphaFoldDB" id="A0A397TEX8"/>
<dbReference type="Proteomes" id="UP000265703">
    <property type="component" value="Unassembled WGS sequence"/>
</dbReference>
<organism evidence="1 2">
    <name type="scientific">Glomus cerebriforme</name>
    <dbReference type="NCBI Taxonomy" id="658196"/>
    <lineage>
        <taxon>Eukaryota</taxon>
        <taxon>Fungi</taxon>
        <taxon>Fungi incertae sedis</taxon>
        <taxon>Mucoromycota</taxon>
        <taxon>Glomeromycotina</taxon>
        <taxon>Glomeromycetes</taxon>
        <taxon>Glomerales</taxon>
        <taxon>Glomeraceae</taxon>
        <taxon>Glomus</taxon>
    </lineage>
</organism>
<dbReference type="EMBL" id="QKYT01000040">
    <property type="protein sequence ID" value="RIA96688.1"/>
    <property type="molecule type" value="Genomic_DNA"/>
</dbReference>